<dbReference type="GO" id="GO:0003677">
    <property type="term" value="F:DNA binding"/>
    <property type="evidence" value="ECO:0007669"/>
    <property type="project" value="InterPro"/>
</dbReference>
<evidence type="ECO:0000313" key="4">
    <source>
        <dbReference type="Proteomes" id="UP000198215"/>
    </source>
</evidence>
<dbReference type="InterPro" id="IPR010982">
    <property type="entry name" value="Lambda_DNA-bd_dom_sf"/>
</dbReference>
<keyword evidence="1" id="KW-0812">Transmembrane</keyword>
<dbReference type="InterPro" id="IPR001387">
    <property type="entry name" value="Cro/C1-type_HTH"/>
</dbReference>
<organism evidence="3 4">
    <name type="scientific">Micromonospora coxensis</name>
    <dbReference type="NCBI Taxonomy" id="356852"/>
    <lineage>
        <taxon>Bacteria</taxon>
        <taxon>Bacillati</taxon>
        <taxon>Actinomycetota</taxon>
        <taxon>Actinomycetes</taxon>
        <taxon>Micromonosporales</taxon>
        <taxon>Micromonosporaceae</taxon>
        <taxon>Micromonospora</taxon>
    </lineage>
</organism>
<protein>
    <recommendedName>
        <fullName evidence="2">HTH cro/C1-type domain-containing protein</fullName>
    </recommendedName>
</protein>
<dbReference type="EMBL" id="LT607753">
    <property type="protein sequence ID" value="SCG67850.1"/>
    <property type="molecule type" value="Genomic_DNA"/>
</dbReference>
<sequence>MARLPVTHANCPRCGGRLARDNDSGRCAPCQAAERDRMSAPPVVPASFWEHEPVRQALASRHLGRVIRAYRCHPYHGRSVLPQTVVAGWLGITQAQLSRVENGPPVVHLDRLAHWAKVLGIPASQLWFALPGAPSAASPQSTDSTPPDLDPLMATDESRRALLAGIAAVAAGAGLLGAVALPRPRRLGPADIARLNAVLELYRSVDYECGGGLLYREVDRFAQSVYALLDWSHPESLTPRLVGSVAAARQLAGWTALDAGLHDHAQRHFAAAERAALAADDVLLAARVRYCQARQLQHQRHNRDALATLQLARIQLGSAAAPAVSAMLHGAEAAALAAVGQRREALAALGRSTDAFDRITVDREPEWMRFYDRGELLAQYGRVYRDLARADRRHAPDAVRWVQEAVAAFGQQNVRSTVLNEVGLCSAMFLADDPQQAVAVGRRAIGRAGTLTSQRTVDRVRNLRRDMTTCRNDPEVVAFARELAAFQAVPA</sequence>
<evidence type="ECO:0000259" key="2">
    <source>
        <dbReference type="PROSITE" id="PS50943"/>
    </source>
</evidence>
<dbReference type="PROSITE" id="PS50943">
    <property type="entry name" value="HTH_CROC1"/>
    <property type="match status" value="1"/>
</dbReference>
<dbReference type="Proteomes" id="UP000198215">
    <property type="component" value="Chromosome I"/>
</dbReference>
<name>A0A1C5JBB1_9ACTN</name>
<proteinExistence type="predicted"/>
<dbReference type="AlphaFoldDB" id="A0A1C5JBB1"/>
<keyword evidence="1" id="KW-1133">Transmembrane helix</keyword>
<evidence type="ECO:0000313" key="3">
    <source>
        <dbReference type="EMBL" id="SCG67850.1"/>
    </source>
</evidence>
<keyword evidence="4" id="KW-1185">Reference proteome</keyword>
<accession>A0A1C5JBB1</accession>
<reference evidence="4" key="1">
    <citation type="submission" date="2016-06" db="EMBL/GenBank/DDBJ databases">
        <authorList>
            <person name="Varghese N."/>
            <person name="Submissions Spin"/>
        </authorList>
    </citation>
    <scope>NUCLEOTIDE SEQUENCE [LARGE SCALE GENOMIC DNA]</scope>
    <source>
        <strain evidence="4">DSM 45161</strain>
    </source>
</reference>
<feature type="domain" description="HTH cro/C1-type" evidence="2">
    <location>
        <begin position="90"/>
        <end position="126"/>
    </location>
</feature>
<evidence type="ECO:0000256" key="1">
    <source>
        <dbReference type="SAM" id="Phobius"/>
    </source>
</evidence>
<dbReference type="SUPFAM" id="SSF47413">
    <property type="entry name" value="lambda repressor-like DNA-binding domains"/>
    <property type="match status" value="1"/>
</dbReference>
<dbReference type="CDD" id="cd00093">
    <property type="entry name" value="HTH_XRE"/>
    <property type="match status" value="1"/>
</dbReference>
<keyword evidence="1" id="KW-0472">Membrane</keyword>
<dbReference type="Gene3D" id="1.10.260.40">
    <property type="entry name" value="lambda repressor-like DNA-binding domains"/>
    <property type="match status" value="1"/>
</dbReference>
<feature type="transmembrane region" description="Helical" evidence="1">
    <location>
        <begin position="161"/>
        <end position="181"/>
    </location>
</feature>
<gene>
    <name evidence="3" type="ORF">GA0070614_4306</name>
</gene>